<keyword evidence="1" id="KW-0067">ATP-binding</keyword>
<keyword evidence="4" id="KW-1185">Reference proteome</keyword>
<keyword evidence="1" id="KW-0547">Nucleotide-binding</keyword>
<dbReference type="OrthoDB" id="271331at2"/>
<dbReference type="SUPFAM" id="SSF56059">
    <property type="entry name" value="Glutathione synthetase ATP-binding domain-like"/>
    <property type="match status" value="1"/>
</dbReference>
<reference evidence="3 4" key="1">
    <citation type="submission" date="2019-02" db="EMBL/GenBank/DDBJ databases">
        <title>Deep-cultivation of Planctomycetes and their phenomic and genomic characterization uncovers novel biology.</title>
        <authorList>
            <person name="Wiegand S."/>
            <person name="Jogler M."/>
            <person name="Boedeker C."/>
            <person name="Pinto D."/>
            <person name="Vollmers J."/>
            <person name="Rivas-Marin E."/>
            <person name="Kohn T."/>
            <person name="Peeters S.H."/>
            <person name="Heuer A."/>
            <person name="Rast P."/>
            <person name="Oberbeckmann S."/>
            <person name="Bunk B."/>
            <person name="Jeske O."/>
            <person name="Meyerdierks A."/>
            <person name="Storesund J.E."/>
            <person name="Kallscheuer N."/>
            <person name="Luecker S."/>
            <person name="Lage O.M."/>
            <person name="Pohl T."/>
            <person name="Merkel B.J."/>
            <person name="Hornburger P."/>
            <person name="Mueller R.-W."/>
            <person name="Bruemmer F."/>
            <person name="Labrenz M."/>
            <person name="Spormann A.M."/>
            <person name="Op Den Camp H."/>
            <person name="Overmann J."/>
            <person name="Amann R."/>
            <person name="Jetten M.S.M."/>
            <person name="Mascher T."/>
            <person name="Medema M.H."/>
            <person name="Devos D.P."/>
            <person name="Kaster A.-K."/>
            <person name="Ovreas L."/>
            <person name="Rohde M."/>
            <person name="Galperin M.Y."/>
            <person name="Jogler C."/>
        </authorList>
    </citation>
    <scope>NUCLEOTIDE SEQUENCE [LARGE SCALE GENOMIC DNA]</scope>
    <source>
        <strain evidence="3 4">Q31b</strain>
    </source>
</reference>
<dbReference type="Gene3D" id="3.40.50.11770">
    <property type="match status" value="1"/>
</dbReference>
<dbReference type="PROSITE" id="PS50975">
    <property type="entry name" value="ATP_GRASP"/>
    <property type="match status" value="1"/>
</dbReference>
<dbReference type="GO" id="GO:0046872">
    <property type="term" value="F:metal ion binding"/>
    <property type="evidence" value="ECO:0007669"/>
    <property type="project" value="InterPro"/>
</dbReference>
<name>A0A5C6DJ23_9BACT</name>
<dbReference type="Gene3D" id="3.30.470.20">
    <property type="entry name" value="ATP-grasp fold, B domain"/>
    <property type="match status" value="1"/>
</dbReference>
<dbReference type="PIRSF" id="PIRSF016766">
    <property type="entry name" value="UCP016766_ATPgrasp"/>
    <property type="match status" value="1"/>
</dbReference>
<evidence type="ECO:0000259" key="2">
    <source>
        <dbReference type="PROSITE" id="PS50975"/>
    </source>
</evidence>
<protein>
    <submittedName>
        <fullName evidence="3">Carbamoyl phosphate synthase-like protein</fullName>
    </submittedName>
</protein>
<accession>A0A5C6DJ23</accession>
<dbReference type="Pfam" id="PF02655">
    <property type="entry name" value="ATP-grasp_3"/>
    <property type="match status" value="1"/>
</dbReference>
<dbReference type="AlphaFoldDB" id="A0A5C6DJ23"/>
<sequence length="338" mass="36260">MRVFVGEFTCGGGMSQESIGSIPKGIRDEGSAMLRSLVADLLHFAEVTVPIDSRFGLDLGDADLVLMHPEATMFGQWVSAARDCDAAILVAPENDGILAKSAAMLRAAGVDVVAGSGDFLRTASDKLQTAKVLLRSGVAHPRYVALSDTRYESEMQCHDRFVLKPRDGCGTHEIRIFDSYEEAKSELTNELLLQPWLSGRAVSVSLVASGQHQTFLPAVSQEFSDDSCHYVGGRGPLDDDSQSRAALLACRAIAAMPPTVRGFVGVDLLLGDCASEDCVIEINPRLTTSYVGLRQIIHGNLAARLFDLETGPVSCEVEADSVHWTADGQVWVNSGTGF</sequence>
<evidence type="ECO:0000313" key="3">
    <source>
        <dbReference type="EMBL" id="TWU36582.1"/>
    </source>
</evidence>
<dbReference type="EMBL" id="SJPY01000008">
    <property type="protein sequence ID" value="TWU36582.1"/>
    <property type="molecule type" value="Genomic_DNA"/>
</dbReference>
<dbReference type="InterPro" id="IPR040803">
    <property type="entry name" value="MfnD_preATP-grasp"/>
</dbReference>
<dbReference type="GO" id="GO:0005524">
    <property type="term" value="F:ATP binding"/>
    <property type="evidence" value="ECO:0007669"/>
    <property type="project" value="UniProtKB-UniRule"/>
</dbReference>
<evidence type="ECO:0000256" key="1">
    <source>
        <dbReference type="PROSITE-ProRule" id="PRU00409"/>
    </source>
</evidence>
<dbReference type="InterPro" id="IPR011761">
    <property type="entry name" value="ATP-grasp"/>
</dbReference>
<dbReference type="InterPro" id="IPR003806">
    <property type="entry name" value="ATP-grasp_PylC-type"/>
</dbReference>
<gene>
    <name evidence="3" type="ORF">Q31b_48630</name>
</gene>
<evidence type="ECO:0000313" key="4">
    <source>
        <dbReference type="Proteomes" id="UP000315471"/>
    </source>
</evidence>
<comment type="caution">
    <text evidence="3">The sequence shown here is derived from an EMBL/GenBank/DDBJ whole genome shotgun (WGS) entry which is preliminary data.</text>
</comment>
<organism evidence="3 4">
    <name type="scientific">Novipirellula aureliae</name>
    <dbReference type="NCBI Taxonomy" id="2527966"/>
    <lineage>
        <taxon>Bacteria</taxon>
        <taxon>Pseudomonadati</taxon>
        <taxon>Planctomycetota</taxon>
        <taxon>Planctomycetia</taxon>
        <taxon>Pirellulales</taxon>
        <taxon>Pirellulaceae</taxon>
        <taxon>Novipirellula</taxon>
    </lineage>
</organism>
<dbReference type="Pfam" id="PF18301">
    <property type="entry name" value="preATP-grasp_3"/>
    <property type="match status" value="1"/>
</dbReference>
<dbReference type="Proteomes" id="UP000315471">
    <property type="component" value="Unassembled WGS sequence"/>
</dbReference>
<feature type="domain" description="ATP-grasp" evidence="2">
    <location>
        <begin position="130"/>
        <end position="310"/>
    </location>
</feature>
<proteinExistence type="predicted"/>
<dbReference type="InterPro" id="IPR024710">
    <property type="entry name" value="MfnD"/>
</dbReference>
<dbReference type="RefSeq" id="WP_146602004.1">
    <property type="nucleotide sequence ID" value="NZ_SJPY01000008.1"/>
</dbReference>